<name>A0A6J5MDJ0_9CAUD</name>
<accession>A0A6J5MDJ0</accession>
<dbReference type="EMBL" id="LR796426">
    <property type="protein sequence ID" value="CAB4144664.1"/>
    <property type="molecule type" value="Genomic_DNA"/>
</dbReference>
<evidence type="ECO:0000313" key="1">
    <source>
        <dbReference type="EMBL" id="CAB4144664.1"/>
    </source>
</evidence>
<reference evidence="1" key="1">
    <citation type="submission" date="2020-04" db="EMBL/GenBank/DDBJ databases">
        <authorList>
            <person name="Chiriac C."/>
            <person name="Salcher M."/>
            <person name="Ghai R."/>
            <person name="Kavagutti S V."/>
        </authorList>
    </citation>
    <scope>NUCLEOTIDE SEQUENCE</scope>
</reference>
<gene>
    <name evidence="1" type="ORF">UFOVP453_53</name>
</gene>
<proteinExistence type="predicted"/>
<organism evidence="1">
    <name type="scientific">uncultured Caudovirales phage</name>
    <dbReference type="NCBI Taxonomy" id="2100421"/>
    <lineage>
        <taxon>Viruses</taxon>
        <taxon>Duplodnaviria</taxon>
        <taxon>Heunggongvirae</taxon>
        <taxon>Uroviricota</taxon>
        <taxon>Caudoviricetes</taxon>
        <taxon>Peduoviridae</taxon>
        <taxon>Maltschvirus</taxon>
        <taxon>Maltschvirus maltsch</taxon>
    </lineage>
</organism>
<sequence length="197" mass="22499">MNVTQMIQMINANVDDVVDNTTAVRWLNAGQNQMAAEARASFTQLSANNLNGTFDFPEKYHETPVLYACAMYQSSESSIGEKTSYLTQFQDGLKTFLETYDVPMTQRDDSNTQQFMKTPADANTYTITKRGYVDGYKSNLKVYINNVETTLFTINSKTFTLTEIVGVQILNDGDKITAQWEDRPEMVEPPYTWWKAW</sequence>
<protein>
    <submittedName>
        <fullName evidence="1">Uncharacterized protein</fullName>
    </submittedName>
</protein>